<reference evidence="1 2" key="1">
    <citation type="submission" date="2020-07" db="EMBL/GenBank/DDBJ databases">
        <title>Sequencing the genomes of 1000 actinobacteria strains.</title>
        <authorList>
            <person name="Klenk H.-P."/>
        </authorList>
    </citation>
    <scope>NUCLEOTIDE SEQUENCE [LARGE SCALE GENOMIC DNA]</scope>
    <source>
        <strain evidence="1 2">DSM 19970</strain>
    </source>
</reference>
<dbReference type="Proteomes" id="UP000547973">
    <property type="component" value="Unassembled WGS sequence"/>
</dbReference>
<organism evidence="1 2">
    <name type="scientific">Demequina lutea</name>
    <dbReference type="NCBI Taxonomy" id="431489"/>
    <lineage>
        <taxon>Bacteria</taxon>
        <taxon>Bacillati</taxon>
        <taxon>Actinomycetota</taxon>
        <taxon>Actinomycetes</taxon>
        <taxon>Micrococcales</taxon>
        <taxon>Demequinaceae</taxon>
        <taxon>Demequina</taxon>
    </lineage>
</organism>
<protein>
    <recommendedName>
        <fullName evidence="3">Nucleoside 2-deoxyribosyltransferase</fullName>
    </recommendedName>
</protein>
<dbReference type="EMBL" id="JACBZO010000002">
    <property type="protein sequence ID" value="NYI42910.1"/>
    <property type="molecule type" value="Genomic_DNA"/>
</dbReference>
<evidence type="ECO:0000313" key="1">
    <source>
        <dbReference type="EMBL" id="NYI42910.1"/>
    </source>
</evidence>
<dbReference type="SUPFAM" id="SSF52309">
    <property type="entry name" value="N-(deoxy)ribosyltransferase-like"/>
    <property type="match status" value="1"/>
</dbReference>
<dbReference type="OrthoDB" id="5180013at2"/>
<dbReference type="RefSeq" id="WP_062075519.1">
    <property type="nucleotide sequence ID" value="NZ_BBRC01000010.1"/>
</dbReference>
<accession>A0A7Y9ZFA4</accession>
<gene>
    <name evidence="1" type="ORF">BKA03_003084</name>
</gene>
<dbReference type="AlphaFoldDB" id="A0A7Y9ZFA4"/>
<comment type="caution">
    <text evidence="1">The sequence shown here is derived from an EMBL/GenBank/DDBJ whole genome shotgun (WGS) entry which is preliminary data.</text>
</comment>
<name>A0A7Y9ZFA4_9MICO</name>
<evidence type="ECO:0008006" key="3">
    <source>
        <dbReference type="Google" id="ProtNLM"/>
    </source>
</evidence>
<proteinExistence type="predicted"/>
<keyword evidence="2" id="KW-1185">Reference proteome</keyword>
<sequence length="314" mass="34585">MADETPVKSRKGFFISPIGEAMSPERRRSDVVLAHILKPALVPKYVDEIDRADRMADPGEITPAIVNAIVDADLIIADLSDANPNVYYELAIAHAFAKPVIHIIEEGHRPRFDVKDVRAFPYAIDIDKALLAQASLGDAARIATERGNQPTLVSRAAELRASAASENPVERQLAELRELVLDLGSDRVDARSLGGILRDGPRGELLDSRSHLERNHSINVELRRTRDALELADRDSVARWVTEFAQRFGPYLDGVLGDSIGGTYLLHMRDEPDVADNFDRIQLANAAEAALAQFLRLVEGPAWRAVPLLPSVRS</sequence>
<dbReference type="Gene3D" id="3.40.50.450">
    <property type="match status" value="1"/>
</dbReference>
<evidence type="ECO:0000313" key="2">
    <source>
        <dbReference type="Proteomes" id="UP000547973"/>
    </source>
</evidence>